<organism evidence="5 15">
    <name type="scientific">Phytophthora fragariae</name>
    <dbReference type="NCBI Taxonomy" id="53985"/>
    <lineage>
        <taxon>Eukaryota</taxon>
        <taxon>Sar</taxon>
        <taxon>Stramenopiles</taxon>
        <taxon>Oomycota</taxon>
        <taxon>Peronosporomycetes</taxon>
        <taxon>Peronosporales</taxon>
        <taxon>Peronosporaceae</taxon>
        <taxon>Phytophthora</taxon>
    </lineage>
</organism>
<evidence type="ECO:0000313" key="17">
    <source>
        <dbReference type="Proteomes" id="UP000460718"/>
    </source>
</evidence>
<evidence type="ECO:0000313" key="18">
    <source>
        <dbReference type="Proteomes" id="UP000476176"/>
    </source>
</evidence>
<dbReference type="Proteomes" id="UP000486351">
    <property type="component" value="Unassembled WGS sequence"/>
</dbReference>
<evidence type="ECO:0000313" key="6">
    <source>
        <dbReference type="EMBL" id="KAE9234544.1"/>
    </source>
</evidence>
<dbReference type="Proteomes" id="UP000460718">
    <property type="component" value="Unassembled WGS sequence"/>
</dbReference>
<keyword evidence="12" id="KW-1185">Reference proteome</keyword>
<dbReference type="EMBL" id="QXGE01000248">
    <property type="protein sequence ID" value="KAE9318654.1"/>
    <property type="molecule type" value="Genomic_DNA"/>
</dbReference>
<dbReference type="EMBL" id="QXFX01000007">
    <property type="protein sequence ID" value="KAE9139988.1"/>
    <property type="molecule type" value="Genomic_DNA"/>
</dbReference>
<evidence type="ECO:0000313" key="20">
    <source>
        <dbReference type="Proteomes" id="UP000488956"/>
    </source>
</evidence>
<dbReference type="AlphaFoldDB" id="A0A6A3UYV1"/>
<evidence type="ECO:0000313" key="16">
    <source>
        <dbReference type="Proteomes" id="UP000441208"/>
    </source>
</evidence>
<evidence type="ECO:0000313" key="10">
    <source>
        <dbReference type="EMBL" id="KAE9361317.1"/>
    </source>
</evidence>
<evidence type="ECO:0000313" key="2">
    <source>
        <dbReference type="EMBL" id="KAE9005174.1"/>
    </source>
</evidence>
<sequence>MTRILSRDQITSRAYRVPRQHSVAPSLFVDWTFFCVSSSFYQCVIVMVYGRGSQCYDIAMRVLNTSKIEWSYWHVLDCVQAATGINMEPGKIACDFEQGIINAIGD</sequence>
<reference evidence="11 12" key="1">
    <citation type="submission" date="2018-08" db="EMBL/GenBank/DDBJ databases">
        <title>Genomic investigation of the strawberry pathogen Phytophthora fragariae indicates pathogenicity is determined by transcriptional variation in three key races.</title>
        <authorList>
            <person name="Adams T.M."/>
            <person name="Armitage A.D."/>
            <person name="Sobczyk M.K."/>
            <person name="Bates H.J."/>
            <person name="Dunwell J.M."/>
            <person name="Nellist C.F."/>
            <person name="Harrison R.J."/>
        </authorList>
    </citation>
    <scope>NUCLEOTIDE SEQUENCE [LARGE SCALE GENOMIC DNA]</scope>
    <source>
        <strain evidence="9 13">A4</strain>
        <strain evidence="8 14">BC-1</strain>
        <strain evidence="6 18">BC-23</strain>
        <strain evidence="7 12">NOV-27</strain>
        <strain evidence="5 15">NOV-5</strain>
        <strain evidence="3 16">NOV-71</strain>
        <strain evidence="10 19">NOV-77</strain>
        <strain evidence="1 11">NOV-9</strain>
        <strain evidence="4 20">ONT-3</strain>
        <strain evidence="2 17">SCRP245</strain>
    </source>
</reference>
<comment type="caution">
    <text evidence="5">The sequence shown here is derived from an EMBL/GenBank/DDBJ whole genome shotgun (WGS) entry which is preliminary data.</text>
</comment>
<evidence type="ECO:0000313" key="13">
    <source>
        <dbReference type="Proteomes" id="UP000437068"/>
    </source>
</evidence>
<evidence type="ECO:0000313" key="7">
    <source>
        <dbReference type="EMBL" id="KAE9238071.1"/>
    </source>
</evidence>
<evidence type="ECO:0000313" key="5">
    <source>
        <dbReference type="EMBL" id="KAE9155819.1"/>
    </source>
</evidence>
<dbReference type="Proteomes" id="UP000488956">
    <property type="component" value="Unassembled WGS sequence"/>
</dbReference>
<dbReference type="EMBL" id="QXGC01000456">
    <property type="protein sequence ID" value="KAE9234544.1"/>
    <property type="molecule type" value="Genomic_DNA"/>
</dbReference>
<dbReference type="Proteomes" id="UP000437068">
    <property type="component" value="Unassembled WGS sequence"/>
</dbReference>
<evidence type="ECO:0000313" key="14">
    <source>
        <dbReference type="Proteomes" id="UP000440367"/>
    </source>
</evidence>
<protein>
    <recommendedName>
        <fullName evidence="21">MULE transposase domain-containing protein</fullName>
    </recommendedName>
</protein>
<evidence type="ECO:0000313" key="12">
    <source>
        <dbReference type="Proteomes" id="UP000433483"/>
    </source>
</evidence>
<evidence type="ECO:0000313" key="15">
    <source>
        <dbReference type="Proteomes" id="UP000440732"/>
    </source>
</evidence>
<dbReference type="Proteomes" id="UP000440732">
    <property type="component" value="Unassembled WGS sequence"/>
</dbReference>
<dbReference type="Proteomes" id="UP000433483">
    <property type="component" value="Unassembled WGS sequence"/>
</dbReference>
<dbReference type="Proteomes" id="UP000440367">
    <property type="component" value="Unassembled WGS sequence"/>
</dbReference>
<evidence type="ECO:0000313" key="8">
    <source>
        <dbReference type="EMBL" id="KAE9258232.1"/>
    </source>
</evidence>
<dbReference type="EMBL" id="QXGA01000005">
    <property type="protein sequence ID" value="KAE9155819.1"/>
    <property type="molecule type" value="Genomic_DNA"/>
</dbReference>
<proteinExistence type="predicted"/>
<evidence type="ECO:0000313" key="11">
    <source>
        <dbReference type="Proteomes" id="UP000429523"/>
    </source>
</evidence>
<gene>
    <name evidence="9" type="ORF">PF001_g6262</name>
    <name evidence="8" type="ORF">PF002_g259</name>
    <name evidence="6" type="ORF">PF004_g9352</name>
    <name evidence="7" type="ORF">PF005_g400</name>
    <name evidence="5" type="ORF">PF006_g277</name>
    <name evidence="3" type="ORF">PF007_g10552</name>
    <name evidence="10" type="ORF">PF008_g1160</name>
    <name evidence="1" type="ORF">PF009_g358</name>
    <name evidence="4" type="ORF">PF010_g348</name>
    <name evidence="2" type="ORF">PF011_g12153</name>
</gene>
<dbReference type="EMBL" id="QXGD01000005">
    <property type="protein sequence ID" value="KAE9258232.1"/>
    <property type="molecule type" value="Genomic_DNA"/>
</dbReference>
<dbReference type="EMBL" id="QXGB01000007">
    <property type="protein sequence ID" value="KAE9238071.1"/>
    <property type="molecule type" value="Genomic_DNA"/>
</dbReference>
<evidence type="ECO:0000313" key="19">
    <source>
        <dbReference type="Proteomes" id="UP000486351"/>
    </source>
</evidence>
<dbReference type="EMBL" id="QXFZ01000501">
    <property type="protein sequence ID" value="KAE9113996.1"/>
    <property type="molecule type" value="Genomic_DNA"/>
</dbReference>
<evidence type="ECO:0000313" key="9">
    <source>
        <dbReference type="EMBL" id="KAE9318654.1"/>
    </source>
</evidence>
<name>A0A6A3UYV1_9STRA</name>
<dbReference type="Proteomes" id="UP000476176">
    <property type="component" value="Unassembled WGS sequence"/>
</dbReference>
<evidence type="ECO:0008006" key="21">
    <source>
        <dbReference type="Google" id="ProtNLM"/>
    </source>
</evidence>
<evidence type="ECO:0000313" key="1">
    <source>
        <dbReference type="EMBL" id="KAE8950116.1"/>
    </source>
</evidence>
<dbReference type="OrthoDB" id="104146at2759"/>
<evidence type="ECO:0000313" key="3">
    <source>
        <dbReference type="EMBL" id="KAE9113996.1"/>
    </source>
</evidence>
<dbReference type="EMBL" id="QXGF01000007">
    <property type="protein sequence ID" value="KAE8950116.1"/>
    <property type="molecule type" value="Genomic_DNA"/>
</dbReference>
<evidence type="ECO:0000313" key="4">
    <source>
        <dbReference type="EMBL" id="KAE9139988.1"/>
    </source>
</evidence>
<accession>A0A6A3UYV1</accession>
<dbReference type="Proteomes" id="UP000429523">
    <property type="component" value="Unassembled WGS sequence"/>
</dbReference>
<dbReference type="EMBL" id="QXFW01000696">
    <property type="protein sequence ID" value="KAE9005174.1"/>
    <property type="molecule type" value="Genomic_DNA"/>
</dbReference>
<dbReference type="Proteomes" id="UP000441208">
    <property type="component" value="Unassembled WGS sequence"/>
</dbReference>
<dbReference type="EMBL" id="QXFY01000027">
    <property type="protein sequence ID" value="KAE9361317.1"/>
    <property type="molecule type" value="Genomic_DNA"/>
</dbReference>